<feature type="transmembrane region" description="Helical" evidence="10">
    <location>
        <begin position="116"/>
        <end position="141"/>
    </location>
</feature>
<sequence length="150" mass="16840">MTRKKANILAFSAVMLAILDGFFKYLVIKRLSIDEGRLRFPFDISLHKNPGIAFDIPIPMGIIIIATIVISLALISFAIKYWQSKPDISTYLIIILSGALGNMFDRIINGFTTDYLIFFQTSAINISDILIVTGALLVFWYNTKRDGNSN</sequence>
<name>A0A2M8EN41_9BACT</name>
<evidence type="ECO:0000256" key="5">
    <source>
        <dbReference type="ARBA" id="ARBA00022750"/>
    </source>
</evidence>
<dbReference type="GO" id="GO:0006508">
    <property type="term" value="P:proteolysis"/>
    <property type="evidence" value="ECO:0007669"/>
    <property type="project" value="UniProtKB-KW"/>
</dbReference>
<dbReference type="InterPro" id="IPR001872">
    <property type="entry name" value="Peptidase_A8"/>
</dbReference>
<organism evidence="11 12">
    <name type="scientific">Candidatus Uhrbacteria bacterium CG_4_9_14_0_2_um_filter_41_50</name>
    <dbReference type="NCBI Taxonomy" id="1975031"/>
    <lineage>
        <taxon>Bacteria</taxon>
        <taxon>Candidatus Uhriibacteriota</taxon>
    </lineage>
</organism>
<feature type="transmembrane region" description="Helical" evidence="10">
    <location>
        <begin position="58"/>
        <end position="82"/>
    </location>
</feature>
<evidence type="ECO:0000313" key="12">
    <source>
        <dbReference type="Proteomes" id="UP000230251"/>
    </source>
</evidence>
<keyword evidence="7 10" id="KW-1133">Transmembrane helix</keyword>
<keyword evidence="8 10" id="KW-0472">Membrane</keyword>
<comment type="caution">
    <text evidence="11">The sequence shown here is derived from an EMBL/GenBank/DDBJ whole genome shotgun (WGS) entry which is preliminary data.</text>
</comment>
<evidence type="ECO:0000256" key="3">
    <source>
        <dbReference type="ARBA" id="ARBA00022670"/>
    </source>
</evidence>
<keyword evidence="2" id="KW-1003">Cell membrane</keyword>
<feature type="transmembrane region" description="Helical" evidence="10">
    <location>
        <begin position="6"/>
        <end position="27"/>
    </location>
</feature>
<proteinExistence type="inferred from homology"/>
<evidence type="ECO:0000256" key="10">
    <source>
        <dbReference type="SAM" id="Phobius"/>
    </source>
</evidence>
<reference evidence="12" key="1">
    <citation type="submission" date="2017-09" db="EMBL/GenBank/DDBJ databases">
        <title>Depth-based differentiation of microbial function through sediment-hosted aquifers and enrichment of novel symbionts in the deep terrestrial subsurface.</title>
        <authorList>
            <person name="Probst A.J."/>
            <person name="Ladd B."/>
            <person name="Jarett J.K."/>
            <person name="Geller-Mcgrath D.E."/>
            <person name="Sieber C.M.K."/>
            <person name="Emerson J.B."/>
            <person name="Anantharaman K."/>
            <person name="Thomas B.C."/>
            <person name="Malmstrom R."/>
            <person name="Stieglmeier M."/>
            <person name="Klingl A."/>
            <person name="Woyke T."/>
            <person name="Ryan C.M."/>
            <person name="Banfield J.F."/>
        </authorList>
    </citation>
    <scope>NUCLEOTIDE SEQUENCE [LARGE SCALE GENOMIC DNA]</scope>
</reference>
<comment type="similarity">
    <text evidence="1 9">Belongs to the peptidase A8 family.</text>
</comment>
<dbReference type="PANTHER" id="PTHR33695:SF1">
    <property type="entry name" value="LIPOPROTEIN SIGNAL PEPTIDASE"/>
    <property type="match status" value="1"/>
</dbReference>
<feature type="transmembrane region" description="Helical" evidence="10">
    <location>
        <begin position="88"/>
        <end position="104"/>
    </location>
</feature>
<keyword evidence="5" id="KW-0064">Aspartyl protease</keyword>
<dbReference type="PANTHER" id="PTHR33695">
    <property type="entry name" value="LIPOPROTEIN SIGNAL PEPTIDASE"/>
    <property type="match status" value="1"/>
</dbReference>
<keyword evidence="6" id="KW-0378">Hydrolase</keyword>
<protein>
    <submittedName>
        <fullName evidence="11">Uncharacterized protein</fullName>
    </submittedName>
</protein>
<evidence type="ECO:0000256" key="1">
    <source>
        <dbReference type="ARBA" id="ARBA00006139"/>
    </source>
</evidence>
<dbReference type="PROSITE" id="PS00855">
    <property type="entry name" value="SPASE_II"/>
    <property type="match status" value="1"/>
</dbReference>
<dbReference type="GO" id="GO:0004190">
    <property type="term" value="F:aspartic-type endopeptidase activity"/>
    <property type="evidence" value="ECO:0007669"/>
    <property type="project" value="UniProtKB-KW"/>
</dbReference>
<dbReference type="GO" id="GO:0016020">
    <property type="term" value="C:membrane"/>
    <property type="evidence" value="ECO:0007669"/>
    <property type="project" value="InterPro"/>
</dbReference>
<dbReference type="Proteomes" id="UP000230251">
    <property type="component" value="Unassembled WGS sequence"/>
</dbReference>
<evidence type="ECO:0000313" key="11">
    <source>
        <dbReference type="EMBL" id="PJC24148.1"/>
    </source>
</evidence>
<evidence type="ECO:0000256" key="8">
    <source>
        <dbReference type="ARBA" id="ARBA00023136"/>
    </source>
</evidence>
<keyword evidence="4 10" id="KW-0812">Transmembrane</keyword>
<gene>
    <name evidence="11" type="ORF">CO057_04525</name>
</gene>
<evidence type="ECO:0000256" key="9">
    <source>
        <dbReference type="RuleBase" id="RU004181"/>
    </source>
</evidence>
<evidence type="ECO:0000256" key="4">
    <source>
        <dbReference type="ARBA" id="ARBA00022692"/>
    </source>
</evidence>
<evidence type="ECO:0000256" key="2">
    <source>
        <dbReference type="ARBA" id="ARBA00022475"/>
    </source>
</evidence>
<accession>A0A2M8EN41</accession>
<dbReference type="PRINTS" id="PR00781">
    <property type="entry name" value="LIPOSIGPTASE"/>
</dbReference>
<evidence type="ECO:0000256" key="6">
    <source>
        <dbReference type="ARBA" id="ARBA00022801"/>
    </source>
</evidence>
<evidence type="ECO:0000256" key="7">
    <source>
        <dbReference type="ARBA" id="ARBA00022989"/>
    </source>
</evidence>
<keyword evidence="3" id="KW-0645">Protease</keyword>
<dbReference type="Pfam" id="PF01252">
    <property type="entry name" value="Peptidase_A8"/>
    <property type="match status" value="1"/>
</dbReference>
<dbReference type="EMBL" id="PFSI01000067">
    <property type="protein sequence ID" value="PJC24148.1"/>
    <property type="molecule type" value="Genomic_DNA"/>
</dbReference>
<dbReference type="AlphaFoldDB" id="A0A2M8EN41"/>